<feature type="domain" description="DUF8206" evidence="2">
    <location>
        <begin position="1262"/>
        <end position="1342"/>
    </location>
</feature>
<name>A0A914IBH8_GLORO</name>
<dbReference type="PANTHER" id="PTHR32046">
    <property type="entry name" value="G DOMAIN-CONTAINING PROTEIN"/>
    <property type="match status" value="1"/>
</dbReference>
<dbReference type="InterPro" id="IPR058519">
    <property type="entry name" value="DUF8206"/>
</dbReference>
<protein>
    <submittedName>
        <fullName evidence="4">G domain-containing protein</fullName>
    </submittedName>
</protein>
<dbReference type="PROSITE" id="PS00675">
    <property type="entry name" value="SIGMA54_INTERACT_1"/>
    <property type="match status" value="1"/>
</dbReference>
<keyword evidence="3" id="KW-1185">Reference proteome</keyword>
<evidence type="ECO:0000259" key="2">
    <source>
        <dbReference type="Pfam" id="PF26633"/>
    </source>
</evidence>
<evidence type="ECO:0000313" key="3">
    <source>
        <dbReference type="Proteomes" id="UP000887572"/>
    </source>
</evidence>
<dbReference type="InterPro" id="IPR025662">
    <property type="entry name" value="Sigma_54_int_dom_ATP-bd_1"/>
</dbReference>
<dbReference type="InterPro" id="IPR027417">
    <property type="entry name" value="P-loop_NTPase"/>
</dbReference>
<dbReference type="Gene3D" id="3.40.50.300">
    <property type="entry name" value="P-loop containing nucleotide triphosphate hydrolases"/>
    <property type="match status" value="1"/>
</dbReference>
<feature type="compositionally biased region" description="Polar residues" evidence="1">
    <location>
        <begin position="73"/>
        <end position="96"/>
    </location>
</feature>
<dbReference type="Proteomes" id="UP000887572">
    <property type="component" value="Unplaced"/>
</dbReference>
<sequence length="1598" mass="179284">MPFSSGAQMAFPGGRNDQIQEICVDDGVETEQHQQQTISPTPSESVFSVVTEPTTNDQIHEICVDDGVETEQHQQQTISPTPSESVFSVVTEPTTNGGIGPGNDSVADSLRNQDQLSQQLQPTTIAQPTVKKKCLAVVEVEQKNKPTICLKYAFFVPETETVSVSGNKHCNPTVEHMMRTLLPNHLRLSMEQLTENFDLQLQHLDNEFEPARFIDIDPREWGAEWVKNRGEYKVVLHRKLDDDNNAGGISGGGKVVPEKVGDEHRRDGEDVTISEPQKANTKQESFDRFLVSGKANLGNLYNASTDNFVTSDDIKYIRKIFNLRNYTKQSGGGTTIGKQIVEIDDLNSSEERTKMLGPEQKLSVISRLALLDGVSPLGQFLSAAAKQKELSTTNSFGIIQMSLKMISSLNLDDSKVRKSVLKQKDRDDEATHFVGSACFGTLVAAILTFDEQTSLEEAKKLALLHIRGNAMSTSESDALKSLNKSVRISVFVDPTIGAGGTDLDFACGLNLFVDSFKKSSNINNGFGHPITFSLIPLSAIADKKSKHTFRPVPMIEANNIYVQIQSCVQSVEEFELLLKAAGQSQNEYAYTLTKDQLNNAIQMFGDLETKKVAIDALIKKCVIRLRRHPGTSFDATGTEEAEQLSIETLEDAVRQYKTDAGYMLELCDQKLLPKIELTERLKSKGVNYIGGRGTRRLADVFKGNDESDLASALHFVLLYNQLETTPPVVGESSIQNDPERLHNQCLGQLFEKAGRGTSCTYVDWDVLRSYDDFTSIKKELPDDIRALDGFPNNIGIRLVKMRGHKLLTADCVTEECDKFRTYIAWIENSERIEVGAVPPADQTTEACSLPCPRSECYGGKCQNNDFHWGCDACGQTLTFVKQDNVPVTHFYCACGATPVEEFSFRCLDVKTHGNEFEHFAPNALAVELKRMNDKGILNILLLGETGVGKSTLINAVVNYLKHASFKEAIQADKIEWVIPTKFSIVEYADHEFSVKRDVQLGEESAEEQLKTGKSRTKWPKAYIITWKGYKTRLIDSGGILDTGGIKEDDKNFHKTINYSSTFPELHAICFVLRSDCTIAGTAFKYCINELLKYLHKNAAKNIIFLGTKGRGSGYQMVKTLELLPEELAQVESNHKVKIPLHPNRIYCMDNEAFEHLCLIKKANVQYSKKEMDNFSESWRRADQEFQRMLKNVSALEPHRTRETVSLSEARRIIVDLAPALADISEAIQDNLVRIEAYEEAISRGEQEMTTAPVLKTVRRELLPYPRTVCTSDRCTEVKRTEEGDFKVYRRKCHKHCYLEGIPLELCDQEALKYCWAMDGQDKGKCRIDECGCDWSVHMHITFKQKLVPLELDEATRNKFADKSELLNTLTRDKLQIMHERTTIYSKAAPLCGFVNKWALMPSNDCMEPYIKLSIENAKRLANKSEGASDHELNTKKLKGLEESLRLYREQKKLVENAKSDNVNTPSEVTAEDVNKLFEELCELPMFGKSIRQTYEIQQQARLKLQEGYTEKNLVTGLVPKPSRNIDAAGKQAKEQHLNKLEQDGELKSTVKTGTLWNTACYRARHYAGRVPVIGRFVKSQAQPSSSSGTSNRAKKNNH</sequence>
<feature type="region of interest" description="Disordered" evidence="1">
    <location>
        <begin position="1577"/>
        <end position="1598"/>
    </location>
</feature>
<proteinExistence type="predicted"/>
<accession>A0A914IBH8</accession>
<feature type="region of interest" description="Disordered" evidence="1">
    <location>
        <begin position="248"/>
        <end position="279"/>
    </location>
</feature>
<feature type="compositionally biased region" description="Low complexity" evidence="1">
    <location>
        <begin position="1579"/>
        <end position="1590"/>
    </location>
</feature>
<dbReference type="PANTHER" id="PTHR32046:SF11">
    <property type="entry name" value="IMMUNE-ASSOCIATED NUCLEOTIDE-BINDING PROTEIN 10-LIKE"/>
    <property type="match status" value="1"/>
</dbReference>
<evidence type="ECO:0000313" key="4">
    <source>
        <dbReference type="WBParaSite" id="Gr19_v10_g9061.t3"/>
    </source>
</evidence>
<organism evidence="3 4">
    <name type="scientific">Globodera rostochiensis</name>
    <name type="common">Golden nematode worm</name>
    <name type="synonym">Heterodera rostochiensis</name>
    <dbReference type="NCBI Taxonomy" id="31243"/>
    <lineage>
        <taxon>Eukaryota</taxon>
        <taxon>Metazoa</taxon>
        <taxon>Ecdysozoa</taxon>
        <taxon>Nematoda</taxon>
        <taxon>Chromadorea</taxon>
        <taxon>Rhabditida</taxon>
        <taxon>Tylenchina</taxon>
        <taxon>Tylenchomorpha</taxon>
        <taxon>Tylenchoidea</taxon>
        <taxon>Heteroderidae</taxon>
        <taxon>Heteroderinae</taxon>
        <taxon>Globodera</taxon>
    </lineage>
</organism>
<dbReference type="WBParaSite" id="Gr19_v10_g9061.t3">
    <property type="protein sequence ID" value="Gr19_v10_g9061.t3"/>
    <property type="gene ID" value="Gr19_v10_g9061"/>
</dbReference>
<feature type="compositionally biased region" description="Basic and acidic residues" evidence="1">
    <location>
        <begin position="256"/>
        <end position="269"/>
    </location>
</feature>
<evidence type="ECO:0000256" key="1">
    <source>
        <dbReference type="SAM" id="MobiDB-lite"/>
    </source>
</evidence>
<reference evidence="4" key="1">
    <citation type="submission" date="2022-11" db="UniProtKB">
        <authorList>
            <consortium name="WormBaseParasite"/>
        </authorList>
    </citation>
    <scope>IDENTIFICATION</scope>
</reference>
<dbReference type="SUPFAM" id="SSF52540">
    <property type="entry name" value="P-loop containing nucleoside triphosphate hydrolases"/>
    <property type="match status" value="2"/>
</dbReference>
<dbReference type="Pfam" id="PF26633">
    <property type="entry name" value="DUF8206"/>
    <property type="match status" value="1"/>
</dbReference>
<feature type="region of interest" description="Disordered" evidence="1">
    <location>
        <begin position="69"/>
        <end position="109"/>
    </location>
</feature>